<evidence type="ECO:0000256" key="4">
    <source>
        <dbReference type="ARBA" id="ARBA00022679"/>
    </source>
</evidence>
<evidence type="ECO:0000259" key="5">
    <source>
        <dbReference type="Pfam" id="PF00535"/>
    </source>
</evidence>
<sequence>MSKTVSAAIVTYNRLELLKESLAAVLAQSDYLSHVIVVNNKSTDGTAEYLDQLDDPRLVIYNSPDNLGGAGGFNQAVKLFANELDDDYIWLMDDDTVVEPDALKYLVEFMEDHPQTSFVNSQVRWGALDGNPSWMNVTAPRGFTWALNLDRKNPGVEVVNATFVSVMFSREMVGMVGLPQKEYFIWGDDMEYTNRLADVYRGYTVINSIAVHKSKENTLPGDIVRERDASRLWRYRYEYRNRILTARRISKKDMFRTFFGIYRHDLPRVMLKRQVAFRFRKIGMVSWGGIRGLFFNPEIEYAADLQRIKPRSINKLMKNLIKERKAANIKDNLLLDDEINLIEKG</sequence>
<organism evidence="6 7">
    <name type="scientific">Convivina intestini</name>
    <dbReference type="NCBI Taxonomy" id="1505726"/>
    <lineage>
        <taxon>Bacteria</taxon>
        <taxon>Bacillati</taxon>
        <taxon>Bacillota</taxon>
        <taxon>Bacilli</taxon>
        <taxon>Lactobacillales</taxon>
        <taxon>Lactobacillaceae</taxon>
        <taxon>Convivina</taxon>
    </lineage>
</organism>
<dbReference type="EMBL" id="QEKT01000002">
    <property type="protein sequence ID" value="PVY85294.1"/>
    <property type="molecule type" value="Genomic_DNA"/>
</dbReference>
<dbReference type="RefSeq" id="WP_420838705.1">
    <property type="nucleotide sequence ID" value="NZ_CAKOEX010000002.1"/>
</dbReference>
<dbReference type="Gene3D" id="3.90.550.10">
    <property type="entry name" value="Spore Coat Polysaccharide Biosynthesis Protein SpsA, Chain A"/>
    <property type="match status" value="1"/>
</dbReference>
<reference evidence="6 7" key="1">
    <citation type="submission" date="2018-04" db="EMBL/GenBank/DDBJ databases">
        <title>Genomic Encyclopedia of Type Strains, Phase IV (KMG-IV): sequencing the most valuable type-strain genomes for metagenomic binning, comparative biology and taxonomic classification.</title>
        <authorList>
            <person name="Goeker M."/>
        </authorList>
    </citation>
    <scope>NUCLEOTIDE SEQUENCE [LARGE SCALE GENOMIC DNA]</scope>
    <source>
        <strain evidence="6 7">DSM 28795</strain>
    </source>
</reference>
<comment type="caution">
    <text evidence="6">The sequence shown here is derived from an EMBL/GenBank/DDBJ whole genome shotgun (WGS) entry which is preliminary data.</text>
</comment>
<dbReference type="GO" id="GO:0016757">
    <property type="term" value="F:glycosyltransferase activity"/>
    <property type="evidence" value="ECO:0007669"/>
    <property type="project" value="UniProtKB-KW"/>
</dbReference>
<dbReference type="InterPro" id="IPR029044">
    <property type="entry name" value="Nucleotide-diphossugar_trans"/>
</dbReference>
<evidence type="ECO:0000256" key="3">
    <source>
        <dbReference type="ARBA" id="ARBA00022676"/>
    </source>
</evidence>
<evidence type="ECO:0000256" key="1">
    <source>
        <dbReference type="ARBA" id="ARBA00004776"/>
    </source>
</evidence>
<accession>A0A2U1DC79</accession>
<dbReference type="PANTHER" id="PTHR43179">
    <property type="entry name" value="RHAMNOSYLTRANSFERASE WBBL"/>
    <property type="match status" value="1"/>
</dbReference>
<keyword evidence="4 6" id="KW-0808">Transferase</keyword>
<comment type="similarity">
    <text evidence="2">Belongs to the glycosyltransferase 2 family.</text>
</comment>
<comment type="pathway">
    <text evidence="1">Cell wall biogenesis; cell wall polysaccharide biosynthesis.</text>
</comment>
<feature type="domain" description="Glycosyltransferase 2-like" evidence="5">
    <location>
        <begin position="6"/>
        <end position="128"/>
    </location>
</feature>
<evidence type="ECO:0000256" key="2">
    <source>
        <dbReference type="ARBA" id="ARBA00006739"/>
    </source>
</evidence>
<dbReference type="CDD" id="cd04185">
    <property type="entry name" value="GT_2_like_b"/>
    <property type="match status" value="1"/>
</dbReference>
<keyword evidence="7" id="KW-1185">Reference proteome</keyword>
<evidence type="ECO:0000313" key="7">
    <source>
        <dbReference type="Proteomes" id="UP000245433"/>
    </source>
</evidence>
<protein>
    <submittedName>
        <fullName evidence="6">GT2 family glycosyltransferase</fullName>
    </submittedName>
</protein>
<proteinExistence type="inferred from homology"/>
<dbReference type="Proteomes" id="UP000245433">
    <property type="component" value="Unassembled WGS sequence"/>
</dbReference>
<keyword evidence="3" id="KW-0328">Glycosyltransferase</keyword>
<dbReference type="InterPro" id="IPR001173">
    <property type="entry name" value="Glyco_trans_2-like"/>
</dbReference>
<evidence type="ECO:0000313" key="6">
    <source>
        <dbReference type="EMBL" id="PVY85294.1"/>
    </source>
</evidence>
<dbReference type="PANTHER" id="PTHR43179:SF12">
    <property type="entry name" value="GALACTOFURANOSYLTRANSFERASE GLFT2"/>
    <property type="match status" value="1"/>
</dbReference>
<name>A0A2U1DC79_9LACO</name>
<dbReference type="AlphaFoldDB" id="A0A2U1DC79"/>
<dbReference type="SUPFAM" id="SSF53448">
    <property type="entry name" value="Nucleotide-diphospho-sugar transferases"/>
    <property type="match status" value="1"/>
</dbReference>
<gene>
    <name evidence="6" type="ORF">C7384_102114</name>
</gene>
<dbReference type="Pfam" id="PF00535">
    <property type="entry name" value="Glycos_transf_2"/>
    <property type="match status" value="1"/>
</dbReference>